<dbReference type="SUPFAM" id="SSF51604">
    <property type="entry name" value="Enolase C-terminal domain-like"/>
    <property type="match status" value="1"/>
</dbReference>
<comment type="subcellular location">
    <subcellularLocation>
        <location evidence="11">Cytoplasm</location>
    </subcellularLocation>
    <subcellularLocation>
        <location evidence="11">Secreted</location>
    </subcellularLocation>
    <subcellularLocation>
        <location evidence="11">Cell surface</location>
    </subcellularLocation>
    <text evidence="11">Fractions of enolase are present in both the cytoplasm and on the cell surface.</text>
</comment>
<evidence type="ECO:0000259" key="12">
    <source>
        <dbReference type="SMART" id="SM01192"/>
    </source>
</evidence>
<comment type="function">
    <text evidence="11">Catalyzes the reversible conversion of 2-phosphoglycerate (2-PG) into phosphoenolpyruvate (PEP). It is essential for the degradation of carbohydrates via glycolysis.</text>
</comment>
<feature type="binding site" evidence="11">
    <location>
        <position position="367"/>
    </location>
    <ligand>
        <name>(2R)-2-phosphoglycerate</name>
        <dbReference type="ChEBI" id="CHEBI:58289"/>
    </ligand>
</feature>
<feature type="binding site" evidence="11">
    <location>
        <position position="388"/>
    </location>
    <ligand>
        <name>(2R)-2-phosphoglycerate</name>
        <dbReference type="ChEBI" id="CHEBI:58289"/>
    </ligand>
</feature>
<dbReference type="SMART" id="SM01192">
    <property type="entry name" value="Enolase_C"/>
    <property type="match status" value="1"/>
</dbReference>
<keyword evidence="15" id="KW-1185">Reference proteome</keyword>
<name>A0ABS6GS85_9BACI</name>
<dbReference type="Gene3D" id="3.20.20.120">
    <property type="entry name" value="Enolase-like C-terminal domain"/>
    <property type="match status" value="1"/>
</dbReference>
<feature type="active site" description="Proton acceptor" evidence="11">
    <location>
        <position position="337"/>
    </location>
</feature>
<evidence type="ECO:0000313" key="15">
    <source>
        <dbReference type="Proteomes" id="UP000812672"/>
    </source>
</evidence>
<feature type="binding site" evidence="11">
    <location>
        <position position="312"/>
    </location>
    <ligand>
        <name>Mg(2+)</name>
        <dbReference type="ChEBI" id="CHEBI:18420"/>
    </ligand>
</feature>
<dbReference type="Pfam" id="PF00113">
    <property type="entry name" value="Enolase_C"/>
    <property type="match status" value="1"/>
</dbReference>
<feature type="binding site" evidence="11">
    <location>
        <position position="366"/>
    </location>
    <ligand>
        <name>(2R)-2-phosphoglycerate</name>
        <dbReference type="ChEBI" id="CHEBI:58289"/>
    </ligand>
</feature>
<dbReference type="SFLD" id="SFLDF00002">
    <property type="entry name" value="enolase"/>
    <property type="match status" value="1"/>
</dbReference>
<dbReference type="Proteomes" id="UP000812672">
    <property type="component" value="Unassembled WGS sequence"/>
</dbReference>
<dbReference type="SFLD" id="SFLDG00178">
    <property type="entry name" value="enolase"/>
    <property type="match status" value="1"/>
</dbReference>
<dbReference type="PIRSF" id="PIRSF001400">
    <property type="entry name" value="Enolase"/>
    <property type="match status" value="1"/>
</dbReference>
<feature type="binding site" evidence="11">
    <location>
        <position position="242"/>
    </location>
    <ligand>
        <name>Mg(2+)</name>
        <dbReference type="ChEBI" id="CHEBI:18420"/>
    </ligand>
</feature>
<evidence type="ECO:0000259" key="13">
    <source>
        <dbReference type="SMART" id="SM01193"/>
    </source>
</evidence>
<comment type="pathway">
    <text evidence="1 11">Carbohydrate degradation; glycolysis; pyruvate from D-glyceraldehyde 3-phosphate: step 4/5.</text>
</comment>
<dbReference type="HAMAP" id="MF_00318">
    <property type="entry name" value="Enolase"/>
    <property type="match status" value="1"/>
</dbReference>
<feature type="binding site" evidence="11">
    <location>
        <position position="163"/>
    </location>
    <ligand>
        <name>(2R)-2-phosphoglycerate</name>
        <dbReference type="ChEBI" id="CHEBI:58289"/>
    </ligand>
</feature>
<proteinExistence type="inferred from homology"/>
<feature type="domain" description="Enolase C-terminal TIM barrel" evidence="12">
    <location>
        <begin position="139"/>
        <end position="425"/>
    </location>
</feature>
<comment type="catalytic activity">
    <reaction evidence="10">
        <text>(2R)-2-phosphoglycerate = phosphoenolpyruvate + H2O</text>
        <dbReference type="Rhea" id="RHEA:10164"/>
        <dbReference type="ChEBI" id="CHEBI:15377"/>
        <dbReference type="ChEBI" id="CHEBI:58289"/>
        <dbReference type="ChEBI" id="CHEBI:58702"/>
        <dbReference type="EC" id="4.2.1.11"/>
    </reaction>
    <physiologicalReaction direction="left-to-right" evidence="10">
        <dbReference type="Rhea" id="RHEA:10165"/>
    </physiologicalReaction>
</comment>
<dbReference type="PROSITE" id="PS00164">
    <property type="entry name" value="ENOLASE"/>
    <property type="match status" value="1"/>
</dbReference>
<dbReference type="GO" id="GO:0004634">
    <property type="term" value="F:phosphopyruvate hydratase activity"/>
    <property type="evidence" value="ECO:0007669"/>
    <property type="project" value="UniProtKB-EC"/>
</dbReference>
<dbReference type="Gene3D" id="3.30.390.10">
    <property type="entry name" value="Enolase-like, N-terminal domain"/>
    <property type="match status" value="1"/>
</dbReference>
<feature type="active site" description="Proton donor" evidence="11">
    <location>
        <position position="205"/>
    </location>
</feature>
<dbReference type="InterPro" id="IPR020809">
    <property type="entry name" value="Enolase_CS"/>
</dbReference>
<keyword evidence="11" id="KW-0963">Cytoplasm</keyword>
<comment type="similarity">
    <text evidence="2 11">Belongs to the enolase family.</text>
</comment>
<feature type="binding site" evidence="11">
    <location>
        <position position="337"/>
    </location>
    <ligand>
        <name>(2R)-2-phosphoglycerate</name>
        <dbReference type="ChEBI" id="CHEBI:58289"/>
    </ligand>
</feature>
<accession>A0ABS6GS85</accession>
<evidence type="ECO:0000256" key="5">
    <source>
        <dbReference type="ARBA" id="ARBA00022525"/>
    </source>
</evidence>
<dbReference type="CDD" id="cd03313">
    <property type="entry name" value="enolase"/>
    <property type="match status" value="1"/>
</dbReference>
<dbReference type="SUPFAM" id="SSF54826">
    <property type="entry name" value="Enolase N-terminal domain-like"/>
    <property type="match status" value="1"/>
</dbReference>
<comment type="cofactor">
    <cofactor evidence="11">
        <name>Mg(2+)</name>
        <dbReference type="ChEBI" id="CHEBI:18420"/>
    </cofactor>
    <text evidence="11">Binds a second Mg(2+) ion via substrate during catalysis.</text>
</comment>
<dbReference type="RefSeq" id="WP_144163005.1">
    <property type="nucleotide sequence ID" value="NZ_CAUPKR010000022.1"/>
</dbReference>
<dbReference type="InterPro" id="IPR020810">
    <property type="entry name" value="Enolase_C"/>
</dbReference>
<dbReference type="SFLD" id="SFLDS00001">
    <property type="entry name" value="Enolase"/>
    <property type="match status" value="1"/>
</dbReference>
<keyword evidence="8 11" id="KW-0324">Glycolysis</keyword>
<organism evidence="14 15">
    <name type="scientific">Allobacillus halotolerans</name>
    <dbReference type="NCBI Taxonomy" id="570278"/>
    <lineage>
        <taxon>Bacteria</taxon>
        <taxon>Bacillati</taxon>
        <taxon>Bacillota</taxon>
        <taxon>Bacilli</taxon>
        <taxon>Bacillales</taxon>
        <taxon>Bacillaceae</taxon>
        <taxon>Allobacillus</taxon>
    </lineage>
</organism>
<evidence type="ECO:0000256" key="8">
    <source>
        <dbReference type="ARBA" id="ARBA00023152"/>
    </source>
</evidence>
<evidence type="ECO:0000256" key="7">
    <source>
        <dbReference type="ARBA" id="ARBA00022842"/>
    </source>
</evidence>
<dbReference type="InterPro" id="IPR000941">
    <property type="entry name" value="Enolase"/>
</dbReference>
<evidence type="ECO:0000256" key="4">
    <source>
        <dbReference type="ARBA" id="ARBA00017068"/>
    </source>
</evidence>
<keyword evidence="6 11" id="KW-0479">Metal-binding</keyword>
<dbReference type="InterPro" id="IPR036849">
    <property type="entry name" value="Enolase-like_C_sf"/>
</dbReference>
<dbReference type="EC" id="4.2.1.11" evidence="3 11"/>
<evidence type="ECO:0000256" key="10">
    <source>
        <dbReference type="ARBA" id="ARBA00048951"/>
    </source>
</evidence>
<dbReference type="PANTHER" id="PTHR11902">
    <property type="entry name" value="ENOLASE"/>
    <property type="match status" value="1"/>
</dbReference>
<evidence type="ECO:0000256" key="9">
    <source>
        <dbReference type="ARBA" id="ARBA00023239"/>
    </source>
</evidence>
<dbReference type="PANTHER" id="PTHR11902:SF1">
    <property type="entry name" value="ENOLASE"/>
    <property type="match status" value="1"/>
</dbReference>
<feature type="domain" description="Enolase N-terminal" evidence="13">
    <location>
        <begin position="4"/>
        <end position="134"/>
    </location>
</feature>
<dbReference type="InterPro" id="IPR029017">
    <property type="entry name" value="Enolase-like_N"/>
</dbReference>
<evidence type="ECO:0000256" key="2">
    <source>
        <dbReference type="ARBA" id="ARBA00009604"/>
    </source>
</evidence>
<gene>
    <name evidence="11 14" type="primary">eno</name>
    <name evidence="14" type="ORF">KQ486_12120</name>
</gene>
<keyword evidence="9 11" id="KW-0456">Lyase</keyword>
<dbReference type="InterPro" id="IPR020811">
    <property type="entry name" value="Enolase_N"/>
</dbReference>
<reference evidence="14 15" key="1">
    <citation type="journal article" date="2011" name="Int. J. Syst. Evol. Microbiol.">
        <title>Allobacillus halotolerans gen. nov., sp. nov. isolated from shrimp paste.</title>
        <authorList>
            <person name="Sheu S.Y."/>
            <person name="Arun A.B."/>
            <person name="Jiang S.R."/>
            <person name="Young C.C."/>
            <person name="Chen W.M."/>
        </authorList>
    </citation>
    <scope>NUCLEOTIDE SEQUENCE [LARGE SCALE GENOMIC DNA]</scope>
    <source>
        <strain evidence="14 15">LMG 24826</strain>
    </source>
</reference>
<evidence type="ECO:0000256" key="3">
    <source>
        <dbReference type="ARBA" id="ARBA00012058"/>
    </source>
</evidence>
<dbReference type="EMBL" id="JAHLZF010000021">
    <property type="protein sequence ID" value="MBU6081760.1"/>
    <property type="molecule type" value="Genomic_DNA"/>
</dbReference>
<sequence length="427" mass="46289">MPYIIDVYGREVLDSRGNPTIEVEVLTESGGYGRALVPSGASTGEHEAVELRDGDKDRYLGKGVEQAVQNVNEVIAPEIVGFDVTEQVDIDQVMIELDGSENKGKLGANAILGVSMAVAHAAADYLGQPLYKYLGGFQATTLPTPMMNILNGGEHADNNVDIQEFMIMPVSAPTFKEALRTGTEVFHALKKVLKNKGYNTAVGDEGGFAPNLKSNEEALETIVEAVKEAGYEIGTDIKLAMDVAASEIYNDGKYELKGEGVTKTAEEMVDWYEELVNKYPIVSIEDGLDENDWDGFKLLTEKIGDRVQLVGDDLFVTNTRKLAEGIEKGIANSILIKVNQIGTLTETFEAIEMAKKAGYTAVISHRSGETEDATIADISVATNAGQIKTGAPSRTDRVAKYNQLLRIEDYLGATAYYAGDSAFYNLK</sequence>
<protein>
    <recommendedName>
        <fullName evidence="4 11">Enolase</fullName>
        <ecNumber evidence="3 11">4.2.1.11</ecNumber>
    </recommendedName>
    <alternativeName>
        <fullName evidence="11">2-phospho-D-glycerate hydro-lyase</fullName>
    </alternativeName>
    <alternativeName>
        <fullName evidence="11">2-phosphoglycerate dehydratase</fullName>
    </alternativeName>
</protein>
<dbReference type="Pfam" id="PF03952">
    <property type="entry name" value="Enolase_N"/>
    <property type="match status" value="1"/>
</dbReference>
<comment type="caution">
    <text evidence="14">The sequence shown here is derived from an EMBL/GenBank/DDBJ whole genome shotgun (WGS) entry which is preliminary data.</text>
</comment>
<evidence type="ECO:0000256" key="6">
    <source>
        <dbReference type="ARBA" id="ARBA00022723"/>
    </source>
</evidence>
<evidence type="ECO:0000256" key="11">
    <source>
        <dbReference type="HAMAP-Rule" id="MF_00318"/>
    </source>
</evidence>
<dbReference type="SMART" id="SM01193">
    <property type="entry name" value="Enolase_N"/>
    <property type="match status" value="1"/>
</dbReference>
<dbReference type="NCBIfam" id="TIGR01060">
    <property type="entry name" value="eno"/>
    <property type="match status" value="1"/>
</dbReference>
<feature type="binding site" evidence="11">
    <location>
        <position position="285"/>
    </location>
    <ligand>
        <name>Mg(2+)</name>
        <dbReference type="ChEBI" id="CHEBI:18420"/>
    </ligand>
</feature>
<evidence type="ECO:0000313" key="14">
    <source>
        <dbReference type="EMBL" id="MBU6081760.1"/>
    </source>
</evidence>
<keyword evidence="7 11" id="KW-0460">Magnesium</keyword>
<keyword evidence="5 11" id="KW-0964">Secreted</keyword>
<evidence type="ECO:0000256" key="1">
    <source>
        <dbReference type="ARBA" id="ARBA00005031"/>
    </source>
</evidence>
<dbReference type="PRINTS" id="PR00148">
    <property type="entry name" value="ENOLASE"/>
</dbReference>